<dbReference type="GeneID" id="105271440"/>
<feature type="compositionally biased region" description="Basic and acidic residues" evidence="1">
    <location>
        <begin position="100"/>
        <end position="140"/>
    </location>
</feature>
<feature type="compositionally biased region" description="Polar residues" evidence="1">
    <location>
        <begin position="88"/>
        <end position="99"/>
    </location>
</feature>
<dbReference type="Proteomes" id="UP000694866">
    <property type="component" value="Unplaced"/>
</dbReference>
<proteinExistence type="predicted"/>
<feature type="compositionally biased region" description="Low complexity" evidence="1">
    <location>
        <begin position="215"/>
        <end position="226"/>
    </location>
</feature>
<feature type="region of interest" description="Disordered" evidence="1">
    <location>
        <begin position="1"/>
        <end position="322"/>
    </location>
</feature>
<evidence type="ECO:0000313" key="2">
    <source>
        <dbReference type="Proteomes" id="UP000694866"/>
    </source>
</evidence>
<protein>
    <submittedName>
        <fullName evidence="3">Cyclic nucleotide-gated cation channel beta-1-like</fullName>
    </submittedName>
</protein>
<feature type="compositionally biased region" description="Polar residues" evidence="1">
    <location>
        <begin position="169"/>
        <end position="185"/>
    </location>
</feature>
<keyword evidence="2" id="KW-1185">Reference proteome</keyword>
<evidence type="ECO:0000256" key="1">
    <source>
        <dbReference type="SAM" id="MobiDB-lite"/>
    </source>
</evidence>
<feature type="compositionally biased region" description="Polar residues" evidence="1">
    <location>
        <begin position="14"/>
        <end position="25"/>
    </location>
</feature>
<feature type="compositionally biased region" description="Polar residues" evidence="1">
    <location>
        <begin position="227"/>
        <end position="237"/>
    </location>
</feature>
<accession>A0A9R1TLS2</accession>
<dbReference type="RefSeq" id="XP_011311293.1">
    <property type="nucleotide sequence ID" value="XM_011312991.1"/>
</dbReference>
<dbReference type="AlphaFoldDB" id="A0A9R1TLS2"/>
<sequence length="322" mass="35568">MGGKRGQTLKEESANITGGQATKDTPGTEKVKKRGRPPGKTDETKKRLGHEGKEGELSKGETRNARKNQAKNLEAYFNKTGQEEDQGKGQTQPPSTNNGVEEKGEEMTGKGMTEKEENIQTTERREARNQEEEDGKKLQEEAIPVGGKKKIPRTPEGQSPLSLKLNRNPGRTQTDGGAPTATQTEEPWRIRGDEDEDDPEEHSTLNPNTECVRRTLLTTPTSPSSTWAGSLVNTTPSPRRGDEGEEEEGEDQQRKQIDENLAKKIAQDVARKIGEERGGDEESMEATPRRVRREQEARATVGKQSETAGRMGGICERVEKKV</sequence>
<reference evidence="3" key="1">
    <citation type="submission" date="2025-08" db="UniProtKB">
        <authorList>
            <consortium name="RefSeq"/>
        </authorList>
    </citation>
    <scope>IDENTIFICATION</scope>
    <source>
        <strain evidence="3">USDA-PBARC FA_bdor</strain>
        <tissue evidence="3">Whole organism</tissue>
    </source>
</reference>
<organism evidence="2 3">
    <name type="scientific">Fopius arisanus</name>
    <dbReference type="NCBI Taxonomy" id="64838"/>
    <lineage>
        <taxon>Eukaryota</taxon>
        <taxon>Metazoa</taxon>
        <taxon>Ecdysozoa</taxon>
        <taxon>Arthropoda</taxon>
        <taxon>Hexapoda</taxon>
        <taxon>Insecta</taxon>
        <taxon>Pterygota</taxon>
        <taxon>Neoptera</taxon>
        <taxon>Endopterygota</taxon>
        <taxon>Hymenoptera</taxon>
        <taxon>Apocrita</taxon>
        <taxon>Ichneumonoidea</taxon>
        <taxon>Braconidae</taxon>
        <taxon>Opiinae</taxon>
        <taxon>Fopius</taxon>
    </lineage>
</organism>
<evidence type="ECO:0000313" key="3">
    <source>
        <dbReference type="RefSeq" id="XP_011311293.1"/>
    </source>
</evidence>
<dbReference type="KEGG" id="fas:105271440"/>
<gene>
    <name evidence="3" type="primary">LOC105271440</name>
</gene>
<feature type="compositionally biased region" description="Basic and acidic residues" evidence="1">
    <location>
        <begin position="251"/>
        <end position="277"/>
    </location>
</feature>
<feature type="compositionally biased region" description="Basic and acidic residues" evidence="1">
    <location>
        <begin position="39"/>
        <end position="64"/>
    </location>
</feature>
<name>A0A9R1TLS2_9HYME</name>